<name>A0A4R6QLN1_9BURK</name>
<reference evidence="9 10" key="1">
    <citation type="submission" date="2019-03" db="EMBL/GenBank/DDBJ databases">
        <title>Genomic Encyclopedia of Type Strains, Phase IV (KMG-IV): sequencing the most valuable type-strain genomes for metagenomic binning, comparative biology and taxonomic classification.</title>
        <authorList>
            <person name="Goeker M."/>
        </authorList>
    </citation>
    <scope>NUCLEOTIDE SEQUENCE [LARGE SCALE GENOMIC DNA]</scope>
    <source>
        <strain evidence="9 10">DSM 16998</strain>
    </source>
</reference>
<keyword evidence="6 7" id="KW-0472">Membrane</keyword>
<organism evidence="9 10">
    <name type="scientific">Roseateles toxinivorans</name>
    <dbReference type="NCBI Taxonomy" id="270368"/>
    <lineage>
        <taxon>Bacteria</taxon>
        <taxon>Pseudomonadati</taxon>
        <taxon>Pseudomonadota</taxon>
        <taxon>Betaproteobacteria</taxon>
        <taxon>Burkholderiales</taxon>
        <taxon>Sphaerotilaceae</taxon>
        <taxon>Roseateles</taxon>
    </lineage>
</organism>
<dbReference type="AlphaFoldDB" id="A0A4R6QLN1"/>
<feature type="transmembrane region" description="Helical" evidence="7">
    <location>
        <begin position="95"/>
        <end position="114"/>
    </location>
</feature>
<dbReference type="CDD" id="cd06261">
    <property type="entry name" value="TM_PBP2"/>
    <property type="match status" value="1"/>
</dbReference>
<dbReference type="SUPFAM" id="SSF160964">
    <property type="entry name" value="MalF N-terminal region-like"/>
    <property type="match status" value="1"/>
</dbReference>
<feature type="transmembrane region" description="Helical" evidence="7">
    <location>
        <begin position="126"/>
        <end position="147"/>
    </location>
</feature>
<dbReference type="InterPro" id="IPR035906">
    <property type="entry name" value="MetI-like_sf"/>
</dbReference>
<dbReference type="EMBL" id="SNXS01000004">
    <property type="protein sequence ID" value="TDP64142.1"/>
    <property type="molecule type" value="Genomic_DNA"/>
</dbReference>
<dbReference type="RefSeq" id="WP_208115036.1">
    <property type="nucleotide sequence ID" value="NZ_SNXS01000004.1"/>
</dbReference>
<feature type="transmembrane region" description="Helical" evidence="7">
    <location>
        <begin position="288"/>
        <end position="310"/>
    </location>
</feature>
<dbReference type="InterPro" id="IPR000515">
    <property type="entry name" value="MetI-like"/>
</dbReference>
<protein>
    <submittedName>
        <fullName evidence="9">Carbohydrate ABC transporter membrane protein 1 (CUT1 family)</fullName>
    </submittedName>
</protein>
<accession>A0A4R6QLN1</accession>
<keyword evidence="10" id="KW-1185">Reference proteome</keyword>
<feature type="domain" description="ABC transmembrane type-1" evidence="8">
    <location>
        <begin position="89"/>
        <end position="300"/>
    </location>
</feature>
<comment type="similarity">
    <text evidence="7">Belongs to the binding-protein-dependent transport system permease family.</text>
</comment>
<feature type="transmembrane region" description="Helical" evidence="7">
    <location>
        <begin position="153"/>
        <end position="170"/>
    </location>
</feature>
<dbReference type="Proteomes" id="UP000295361">
    <property type="component" value="Unassembled WGS sequence"/>
</dbReference>
<evidence type="ECO:0000256" key="7">
    <source>
        <dbReference type="RuleBase" id="RU363032"/>
    </source>
</evidence>
<proteinExistence type="inferred from homology"/>
<keyword evidence="2 7" id="KW-0813">Transport</keyword>
<evidence type="ECO:0000256" key="4">
    <source>
        <dbReference type="ARBA" id="ARBA00022692"/>
    </source>
</evidence>
<evidence type="ECO:0000256" key="3">
    <source>
        <dbReference type="ARBA" id="ARBA00022475"/>
    </source>
</evidence>
<evidence type="ECO:0000256" key="5">
    <source>
        <dbReference type="ARBA" id="ARBA00022989"/>
    </source>
</evidence>
<dbReference type="PROSITE" id="PS50928">
    <property type="entry name" value="ABC_TM1"/>
    <property type="match status" value="1"/>
</dbReference>
<evidence type="ECO:0000259" key="8">
    <source>
        <dbReference type="PROSITE" id="PS50928"/>
    </source>
</evidence>
<dbReference type="InParanoid" id="A0A4R6QLN1"/>
<sequence length="321" mass="36231">MSVRLMEPVAVAVTPRATQRRRLRWPRGLTPWLFVAPWVLGFAAFTLGPLLYSLYTSFFDWPLMGGERFIGLENYRRILTTDDDFWEALWVTCRFAGLYVPLHLAAALGLALLLNRRGWGQGLFRTLFYLPSMLSGVALVTIWTWIYSQEYGLLNYLLSLVGLAPVNWLGSPRWAMWSVVIASLWSLGGTMLVFLAGLKGISVDLYEAAALSGVSRLKQFTHITLPLLSPVLLFNLVTTLIAAFQQLTLALLLTEGGPLKSTYMLAMYIYDTAFKFFDMGYASALSWLLFLLILVLSMSVMRFSSLWVFYENEVKRDGGKA</sequence>
<keyword evidence="3" id="KW-1003">Cell membrane</keyword>
<dbReference type="Gene3D" id="1.10.3720.10">
    <property type="entry name" value="MetI-like"/>
    <property type="match status" value="1"/>
</dbReference>
<dbReference type="PANTHER" id="PTHR30193:SF1">
    <property type="entry name" value="ABC TRANSPORTER PERMEASE PROTEIN YESP-RELATED"/>
    <property type="match status" value="1"/>
</dbReference>
<feature type="transmembrane region" description="Helical" evidence="7">
    <location>
        <begin position="29"/>
        <end position="55"/>
    </location>
</feature>
<gene>
    <name evidence="9" type="ORF">DES47_104431</name>
</gene>
<evidence type="ECO:0000256" key="2">
    <source>
        <dbReference type="ARBA" id="ARBA00022448"/>
    </source>
</evidence>
<keyword evidence="4 7" id="KW-0812">Transmembrane</keyword>
<dbReference type="SUPFAM" id="SSF161098">
    <property type="entry name" value="MetI-like"/>
    <property type="match status" value="1"/>
</dbReference>
<feature type="transmembrane region" description="Helical" evidence="7">
    <location>
        <begin position="177"/>
        <end position="198"/>
    </location>
</feature>
<evidence type="ECO:0000313" key="9">
    <source>
        <dbReference type="EMBL" id="TDP64142.1"/>
    </source>
</evidence>
<dbReference type="Pfam" id="PF00528">
    <property type="entry name" value="BPD_transp_1"/>
    <property type="match status" value="1"/>
</dbReference>
<dbReference type="PANTHER" id="PTHR30193">
    <property type="entry name" value="ABC TRANSPORTER PERMEASE PROTEIN"/>
    <property type="match status" value="1"/>
</dbReference>
<dbReference type="GO" id="GO:0055085">
    <property type="term" value="P:transmembrane transport"/>
    <property type="evidence" value="ECO:0007669"/>
    <property type="project" value="InterPro"/>
</dbReference>
<evidence type="ECO:0000256" key="6">
    <source>
        <dbReference type="ARBA" id="ARBA00023136"/>
    </source>
</evidence>
<comment type="caution">
    <text evidence="9">The sequence shown here is derived from an EMBL/GenBank/DDBJ whole genome shotgun (WGS) entry which is preliminary data.</text>
</comment>
<keyword evidence="5 7" id="KW-1133">Transmembrane helix</keyword>
<dbReference type="GO" id="GO:0005886">
    <property type="term" value="C:plasma membrane"/>
    <property type="evidence" value="ECO:0007669"/>
    <property type="project" value="UniProtKB-SubCell"/>
</dbReference>
<dbReference type="InterPro" id="IPR051393">
    <property type="entry name" value="ABC_transporter_permease"/>
</dbReference>
<comment type="subcellular location">
    <subcellularLocation>
        <location evidence="1 7">Cell membrane</location>
        <topology evidence="1 7">Multi-pass membrane protein</topology>
    </subcellularLocation>
</comment>
<evidence type="ECO:0000313" key="10">
    <source>
        <dbReference type="Proteomes" id="UP000295361"/>
    </source>
</evidence>
<evidence type="ECO:0000256" key="1">
    <source>
        <dbReference type="ARBA" id="ARBA00004651"/>
    </source>
</evidence>